<evidence type="ECO:0000256" key="1">
    <source>
        <dbReference type="SAM" id="Coils"/>
    </source>
</evidence>
<dbReference type="Ensembl" id="ENSAMET00000006118.2">
    <property type="protein sequence ID" value="ENSAMEP00000005874.2"/>
    <property type="gene ID" value="ENSAMEG00000005564.2"/>
</dbReference>
<feature type="compositionally biased region" description="Basic and acidic residues" evidence="2">
    <location>
        <begin position="235"/>
        <end position="249"/>
    </location>
</feature>
<dbReference type="Proteomes" id="UP000008912">
    <property type="component" value="Unassembled WGS sequence"/>
</dbReference>
<feature type="compositionally biased region" description="Basic and acidic residues" evidence="2">
    <location>
        <begin position="322"/>
        <end position="336"/>
    </location>
</feature>
<accession>G1LG35</accession>
<feature type="compositionally biased region" description="Basic and acidic residues" evidence="2">
    <location>
        <begin position="299"/>
        <end position="314"/>
    </location>
</feature>
<sequence length="367" mass="41443">MRPGRGRDGRAALRPERPPGTPRPRGTCRPSATLERAGGVGVHVRAFPFVLQAVKLHEQEQKEETLRLQQLEERRRLQEAELRRVEEEKERALGLQRKERELRERLLTILLSKKADAPHTQDELGVSHADLLQPVLDILQTVSASCVGAASLHPLVGPAPPSSPKETPPRLETDSTPKNVNGSVADEAQCKEGLNSRLAAAGDSSPEKRCPGVLSCIPDNNQQPKGLPAACDQNTPKKDIRSEQDKCNREPSGSRGRASGGRGEDDRHKRERSRPRRASSREDGRQPRKERRQHKKHSRQDDSPQQRSASPDHNRSRRSHSRERSSRRERSRDRRGGSGRKRSRHRRSDRDRSRSGSPSRHRSTWNR</sequence>
<feature type="coiled-coil region" evidence="1">
    <location>
        <begin position="54"/>
        <end position="105"/>
    </location>
</feature>
<dbReference type="OrthoDB" id="1918237at2759"/>
<keyword evidence="4" id="KW-1185">Reference proteome</keyword>
<dbReference type="HOGENOM" id="CLU_011589_3_0_1"/>
<feature type="compositionally biased region" description="Basic and acidic residues" evidence="2">
    <location>
        <begin position="1"/>
        <end position="17"/>
    </location>
</feature>
<dbReference type="GeneID" id="100466990"/>
<reference evidence="3" key="3">
    <citation type="submission" date="2025-09" db="UniProtKB">
        <authorList>
            <consortium name="Ensembl"/>
        </authorList>
    </citation>
    <scope>IDENTIFICATION</scope>
</reference>
<reference evidence="3 4" key="1">
    <citation type="journal article" date="2010" name="Nature">
        <title>The sequence and de novo assembly of the giant panda genome.</title>
        <authorList>
            <person name="Li R."/>
            <person name="Fan W."/>
            <person name="Tian G."/>
            <person name="Zhu H."/>
            <person name="He L."/>
            <person name="Cai J."/>
            <person name="Huang Q."/>
            <person name="Cai Q."/>
            <person name="Li B."/>
            <person name="Bai Y."/>
            <person name="Zhang Z."/>
            <person name="Zhang Y."/>
            <person name="Wang W."/>
            <person name="Li J."/>
            <person name="Wei F."/>
            <person name="Li H."/>
            <person name="Jian M."/>
            <person name="Li J."/>
            <person name="Zhang Z."/>
            <person name="Nielsen R."/>
            <person name="Li D."/>
            <person name="Gu W."/>
            <person name="Yang Z."/>
            <person name="Xuan Z."/>
            <person name="Ryder O.A."/>
            <person name="Leung F.C."/>
            <person name="Zhou Y."/>
            <person name="Cao J."/>
            <person name="Sun X."/>
            <person name="Fu Y."/>
            <person name="Fang X."/>
            <person name="Guo X."/>
            <person name="Wang B."/>
            <person name="Hou R."/>
            <person name="Shen F."/>
            <person name="Mu B."/>
            <person name="Ni P."/>
            <person name="Lin R."/>
            <person name="Qian W."/>
            <person name="Wang G."/>
            <person name="Yu C."/>
            <person name="Nie W."/>
            <person name="Wang J."/>
            <person name="Wu Z."/>
            <person name="Liang H."/>
            <person name="Min J."/>
            <person name="Wu Q."/>
            <person name="Cheng S."/>
            <person name="Ruan J."/>
            <person name="Wang M."/>
            <person name="Shi Z."/>
            <person name="Wen M."/>
            <person name="Liu B."/>
            <person name="Ren X."/>
            <person name="Zheng H."/>
            <person name="Dong D."/>
            <person name="Cook K."/>
            <person name="Shan G."/>
            <person name="Zhang H."/>
            <person name="Kosiol C."/>
            <person name="Xie X."/>
            <person name="Lu Z."/>
            <person name="Zheng H."/>
            <person name="Li Y."/>
            <person name="Steiner C.C."/>
            <person name="Lam T.T."/>
            <person name="Lin S."/>
            <person name="Zhang Q."/>
            <person name="Li G."/>
            <person name="Tian J."/>
            <person name="Gong T."/>
            <person name="Liu H."/>
            <person name="Zhang D."/>
            <person name="Fang L."/>
            <person name="Ye C."/>
            <person name="Zhang J."/>
            <person name="Hu W."/>
            <person name="Xu A."/>
            <person name="Ren Y."/>
            <person name="Zhang G."/>
            <person name="Bruford M.W."/>
            <person name="Li Q."/>
            <person name="Ma L."/>
            <person name="Guo Y."/>
            <person name="An N."/>
            <person name="Hu Y."/>
            <person name="Zheng Y."/>
            <person name="Shi Y."/>
            <person name="Li Z."/>
            <person name="Liu Q."/>
            <person name="Chen Y."/>
            <person name="Zhao J."/>
            <person name="Qu N."/>
            <person name="Zhao S."/>
            <person name="Tian F."/>
            <person name="Wang X."/>
            <person name="Wang H."/>
            <person name="Xu L."/>
            <person name="Liu X."/>
            <person name="Vinar T."/>
            <person name="Wang Y."/>
            <person name="Lam T.W."/>
            <person name="Yiu S.M."/>
            <person name="Liu S."/>
            <person name="Zhang H."/>
            <person name="Li D."/>
            <person name="Huang Y."/>
            <person name="Wang X."/>
            <person name="Yang G."/>
            <person name="Jiang Z."/>
            <person name="Wang J."/>
            <person name="Qin N."/>
            <person name="Li L."/>
            <person name="Li J."/>
            <person name="Bolund L."/>
            <person name="Kristiansen K."/>
            <person name="Wong G.K."/>
            <person name="Olson M."/>
            <person name="Zhang X."/>
            <person name="Li S."/>
            <person name="Yang H."/>
            <person name="Wang J."/>
            <person name="Wang J."/>
        </authorList>
    </citation>
    <scope>NUCLEOTIDE SEQUENCE [LARGE SCALE GENOMIC DNA]</scope>
</reference>
<organism evidence="3 4">
    <name type="scientific">Ailuropoda melanoleuca</name>
    <name type="common">Giant panda</name>
    <dbReference type="NCBI Taxonomy" id="9646"/>
    <lineage>
        <taxon>Eukaryota</taxon>
        <taxon>Metazoa</taxon>
        <taxon>Chordata</taxon>
        <taxon>Craniata</taxon>
        <taxon>Vertebrata</taxon>
        <taxon>Euteleostomi</taxon>
        <taxon>Mammalia</taxon>
        <taxon>Eutheria</taxon>
        <taxon>Laurasiatheria</taxon>
        <taxon>Carnivora</taxon>
        <taxon>Caniformia</taxon>
        <taxon>Ursidae</taxon>
        <taxon>Ailuropoda</taxon>
    </lineage>
</organism>
<dbReference type="STRING" id="9646.ENSAMEP00000005874"/>
<feature type="region of interest" description="Disordered" evidence="2">
    <location>
        <begin position="153"/>
        <end position="367"/>
    </location>
</feature>
<feature type="compositionally biased region" description="Basic residues" evidence="2">
    <location>
        <begin position="269"/>
        <end position="278"/>
    </location>
</feature>
<dbReference type="InParanoid" id="G1LG35"/>
<dbReference type="eggNOG" id="KOG2891">
    <property type="taxonomic scope" value="Eukaryota"/>
</dbReference>
<dbReference type="RefSeq" id="XP_034505274.1">
    <property type="nucleotide sequence ID" value="XM_034649383.1"/>
</dbReference>
<dbReference type="KEGG" id="aml:100466990"/>
<feature type="region of interest" description="Disordered" evidence="2">
    <location>
        <begin position="1"/>
        <end position="32"/>
    </location>
</feature>
<dbReference type="AlphaFoldDB" id="G1LG35"/>
<evidence type="ECO:0000313" key="4">
    <source>
        <dbReference type="Proteomes" id="UP000008912"/>
    </source>
</evidence>
<proteinExistence type="predicted"/>
<feature type="compositionally biased region" description="Basic residues" evidence="2">
    <location>
        <begin position="337"/>
        <end position="347"/>
    </location>
</feature>
<evidence type="ECO:0000313" key="3">
    <source>
        <dbReference type="Ensembl" id="ENSAMEP00000005874.2"/>
    </source>
</evidence>
<evidence type="ECO:0000256" key="2">
    <source>
        <dbReference type="SAM" id="MobiDB-lite"/>
    </source>
</evidence>
<dbReference type="GeneTree" id="ENSGT01030000239817"/>
<protein>
    <submittedName>
        <fullName evidence="3">A-kinase anchoring protein 17A</fullName>
    </submittedName>
</protein>
<gene>
    <name evidence="3" type="primary">AKAP17A</name>
</gene>
<reference evidence="3" key="2">
    <citation type="submission" date="2025-08" db="UniProtKB">
        <authorList>
            <consortium name="Ensembl"/>
        </authorList>
    </citation>
    <scope>IDENTIFICATION</scope>
</reference>
<dbReference type="CTD" id="8227"/>
<keyword evidence="1" id="KW-0175">Coiled coil</keyword>
<feature type="compositionally biased region" description="Basic residues" evidence="2">
    <location>
        <begin position="288"/>
        <end position="298"/>
    </location>
</feature>
<name>G1LG35_AILME</name>